<organism evidence="2 3">
    <name type="scientific">Spartinivicinus poritis</name>
    <dbReference type="NCBI Taxonomy" id="2994640"/>
    <lineage>
        <taxon>Bacteria</taxon>
        <taxon>Pseudomonadati</taxon>
        <taxon>Pseudomonadota</taxon>
        <taxon>Gammaproteobacteria</taxon>
        <taxon>Oceanospirillales</taxon>
        <taxon>Zooshikellaceae</taxon>
        <taxon>Spartinivicinus</taxon>
    </lineage>
</organism>
<protein>
    <submittedName>
        <fullName evidence="2">Uncharacterized protein</fullName>
    </submittedName>
</protein>
<proteinExistence type="predicted"/>
<keyword evidence="1" id="KW-1133">Transmembrane helix</keyword>
<dbReference type="Proteomes" id="UP001528823">
    <property type="component" value="Unassembled WGS sequence"/>
</dbReference>
<evidence type="ECO:0000256" key="1">
    <source>
        <dbReference type="SAM" id="Phobius"/>
    </source>
</evidence>
<comment type="caution">
    <text evidence="2">The sequence shown here is derived from an EMBL/GenBank/DDBJ whole genome shotgun (WGS) entry which is preliminary data.</text>
</comment>
<name>A0ABT5UI77_9GAMM</name>
<accession>A0ABT5UI77</accession>
<evidence type="ECO:0000313" key="3">
    <source>
        <dbReference type="Proteomes" id="UP001528823"/>
    </source>
</evidence>
<sequence length="109" mass="12090">MATSCLSGLADYVKENTKQSCRKMAAVFQSSKSSIHRRLQKIKNRSQSPGASFFESEEGQQWMLRLVVAAIFVFGIMAGVGAERIALFFSLIYISQPRKAARCHGTTLI</sequence>
<keyword evidence="1" id="KW-0472">Membrane</keyword>
<dbReference type="EMBL" id="JAPMOU010000133">
    <property type="protein sequence ID" value="MDE1466070.1"/>
    <property type="molecule type" value="Genomic_DNA"/>
</dbReference>
<feature type="transmembrane region" description="Helical" evidence="1">
    <location>
        <begin position="62"/>
        <end position="94"/>
    </location>
</feature>
<keyword evidence="1" id="KW-0812">Transmembrane</keyword>
<evidence type="ECO:0000313" key="2">
    <source>
        <dbReference type="EMBL" id="MDE1466070.1"/>
    </source>
</evidence>
<keyword evidence="3" id="KW-1185">Reference proteome</keyword>
<gene>
    <name evidence="2" type="ORF">ORQ98_29380</name>
</gene>
<reference evidence="2 3" key="1">
    <citation type="submission" date="2022-11" db="EMBL/GenBank/DDBJ databases">
        <title>Spartinivicinus poritis sp. nov., isolated from scleractinian coral Porites lutea.</title>
        <authorList>
            <person name="Zhang G."/>
            <person name="Cai L."/>
            <person name="Wei Q."/>
        </authorList>
    </citation>
    <scope>NUCLEOTIDE SEQUENCE [LARGE SCALE GENOMIC DNA]</scope>
    <source>
        <strain evidence="2 3">A2-2</strain>
    </source>
</reference>
<dbReference type="RefSeq" id="WP_274692366.1">
    <property type="nucleotide sequence ID" value="NZ_JAPMOU010000133.1"/>
</dbReference>